<dbReference type="PANTHER" id="PTHR31415">
    <property type="entry name" value="OS05G0367900 PROTEIN"/>
    <property type="match status" value="1"/>
</dbReference>
<comment type="subcellular location">
    <subcellularLocation>
        <location evidence="1">Membrane</location>
    </subcellularLocation>
</comment>
<dbReference type="PANTHER" id="PTHR31415:SF52">
    <property type="entry name" value="LATE EMBRYOGENESIS ABUNDANT (LEA) HYDROXYPROLINE-RICH GLYCOPROTEIN FAMILY-RELATED"/>
    <property type="match status" value="1"/>
</dbReference>
<organism evidence="4">
    <name type="scientific">Glycine soja</name>
    <name type="common">Wild soybean</name>
    <dbReference type="NCBI Taxonomy" id="3848"/>
    <lineage>
        <taxon>Eukaryota</taxon>
        <taxon>Viridiplantae</taxon>
        <taxon>Streptophyta</taxon>
        <taxon>Embryophyta</taxon>
        <taxon>Tracheophyta</taxon>
        <taxon>Spermatophyta</taxon>
        <taxon>Magnoliopsida</taxon>
        <taxon>eudicotyledons</taxon>
        <taxon>Gunneridae</taxon>
        <taxon>Pentapetalae</taxon>
        <taxon>rosids</taxon>
        <taxon>fabids</taxon>
        <taxon>Fabales</taxon>
        <taxon>Fabaceae</taxon>
        <taxon>Papilionoideae</taxon>
        <taxon>50 kb inversion clade</taxon>
        <taxon>NPAAA clade</taxon>
        <taxon>indigoferoid/millettioid clade</taxon>
        <taxon>Phaseoleae</taxon>
        <taxon>Glycine</taxon>
        <taxon>Glycine subgen. Soja</taxon>
    </lineage>
</organism>
<dbReference type="GO" id="GO:0009506">
    <property type="term" value="C:plasmodesma"/>
    <property type="evidence" value="ECO:0007669"/>
    <property type="project" value="TreeGrafter"/>
</dbReference>
<sequence>MAQERNTNCCRCCFGTLLSLGLTAAFLWLTLRTSPPKCTLQSLYLPSFTSPHHKNDTLFFNLSLQNDNKDKSIKYGAVLFTFAIFLDNITTRPLANATLEPFYQGRSKTARKWGSARVPRDGRAIATANRSADATVRNNGKVFVRVEFRTRVRYKIWTLFYVKRQRLVGGANVEVNASSGEKVEPKGIRLGEMPPRLGSQAAKARSCYVAFLGVLVTGLFLTAFT</sequence>
<dbReference type="InterPro" id="IPR044839">
    <property type="entry name" value="NDR1-like"/>
</dbReference>
<gene>
    <name evidence="4" type="ORF">glysoja_032637</name>
</gene>
<dbReference type="EMBL" id="KN641157">
    <property type="protein sequence ID" value="KHN46545.1"/>
    <property type="molecule type" value="Genomic_DNA"/>
</dbReference>
<protein>
    <submittedName>
        <fullName evidence="4">Protein NDR1</fullName>
    </submittedName>
</protein>
<name>A0A0B2SNN0_GLYSO</name>
<dbReference type="Proteomes" id="UP000053555">
    <property type="component" value="Unassembled WGS sequence"/>
</dbReference>
<accession>A0A0B2SNN0</accession>
<dbReference type="GO" id="GO:0005886">
    <property type="term" value="C:plasma membrane"/>
    <property type="evidence" value="ECO:0007669"/>
    <property type="project" value="TreeGrafter"/>
</dbReference>
<keyword evidence="3" id="KW-0812">Transmembrane</keyword>
<feature type="transmembrane region" description="Helical" evidence="3">
    <location>
        <begin position="12"/>
        <end position="31"/>
    </location>
</feature>
<proteinExistence type="predicted"/>
<evidence type="ECO:0000256" key="3">
    <source>
        <dbReference type="SAM" id="Phobius"/>
    </source>
</evidence>
<dbReference type="AlphaFoldDB" id="A0A0B2SNN0"/>
<reference evidence="4" key="1">
    <citation type="submission" date="2014-07" db="EMBL/GenBank/DDBJ databases">
        <title>Identification of a novel salt tolerance gene in wild soybean by whole-genome sequencing.</title>
        <authorList>
            <person name="Lam H.-M."/>
            <person name="Qi X."/>
            <person name="Li M.-W."/>
            <person name="Liu X."/>
            <person name="Xie M."/>
            <person name="Ni M."/>
            <person name="Xu X."/>
        </authorList>
    </citation>
    <scope>NUCLEOTIDE SEQUENCE [LARGE SCALE GENOMIC DNA]</scope>
    <source>
        <tissue evidence="4">Root</tissue>
    </source>
</reference>
<evidence type="ECO:0000256" key="2">
    <source>
        <dbReference type="ARBA" id="ARBA00023136"/>
    </source>
</evidence>
<evidence type="ECO:0000256" key="1">
    <source>
        <dbReference type="ARBA" id="ARBA00004370"/>
    </source>
</evidence>
<keyword evidence="2 3" id="KW-0472">Membrane</keyword>
<keyword evidence="3" id="KW-1133">Transmembrane helix</keyword>
<evidence type="ECO:0000313" key="4">
    <source>
        <dbReference type="EMBL" id="KHN46545.1"/>
    </source>
</evidence>
<dbReference type="GO" id="GO:0098542">
    <property type="term" value="P:defense response to other organism"/>
    <property type="evidence" value="ECO:0007669"/>
    <property type="project" value="InterPro"/>
</dbReference>